<dbReference type="EMBL" id="DWYY01000026">
    <property type="protein sequence ID" value="HJA91918.1"/>
    <property type="molecule type" value="Genomic_DNA"/>
</dbReference>
<evidence type="ECO:0000313" key="2">
    <source>
        <dbReference type="Proteomes" id="UP000886858"/>
    </source>
</evidence>
<dbReference type="InterPro" id="IPR021080">
    <property type="entry name" value="Minor_capsid_protein"/>
</dbReference>
<organism evidence="1 2">
    <name type="scientific">Candidatus Eisenbergiella merdipullorum</name>
    <dbReference type="NCBI Taxonomy" id="2838553"/>
    <lineage>
        <taxon>Bacteria</taxon>
        <taxon>Bacillati</taxon>
        <taxon>Bacillota</taxon>
        <taxon>Clostridia</taxon>
        <taxon>Lachnospirales</taxon>
        <taxon>Lachnospiraceae</taxon>
        <taxon>Eisenbergiella</taxon>
    </lineage>
</organism>
<name>A0A9D2KYU7_9FIRM</name>
<reference evidence="1" key="2">
    <citation type="submission" date="2021-04" db="EMBL/GenBank/DDBJ databases">
        <authorList>
            <person name="Gilroy R."/>
        </authorList>
    </citation>
    <scope>NUCLEOTIDE SEQUENCE</scope>
    <source>
        <strain evidence="1">CHK179-7159</strain>
    </source>
</reference>
<proteinExistence type="predicted"/>
<reference evidence="1" key="1">
    <citation type="journal article" date="2021" name="PeerJ">
        <title>Extensive microbial diversity within the chicken gut microbiome revealed by metagenomics and culture.</title>
        <authorList>
            <person name="Gilroy R."/>
            <person name="Ravi A."/>
            <person name="Getino M."/>
            <person name="Pursley I."/>
            <person name="Horton D.L."/>
            <person name="Alikhan N.F."/>
            <person name="Baker D."/>
            <person name="Gharbi K."/>
            <person name="Hall N."/>
            <person name="Watson M."/>
            <person name="Adriaenssens E.M."/>
            <person name="Foster-Nyarko E."/>
            <person name="Jarju S."/>
            <person name="Secka A."/>
            <person name="Antonio M."/>
            <person name="Oren A."/>
            <person name="Chaudhuri R.R."/>
            <person name="La Ragione R."/>
            <person name="Hildebrand F."/>
            <person name="Pallen M.J."/>
        </authorList>
    </citation>
    <scope>NUCLEOTIDE SEQUENCE</scope>
    <source>
        <strain evidence="1">CHK179-7159</strain>
    </source>
</reference>
<dbReference type="AlphaFoldDB" id="A0A9D2KYU7"/>
<accession>A0A9D2KYU7</accession>
<protein>
    <submittedName>
        <fullName evidence="1">Minor capsid protein</fullName>
    </submittedName>
</protein>
<dbReference type="Proteomes" id="UP000886858">
    <property type="component" value="Unassembled WGS sequence"/>
</dbReference>
<evidence type="ECO:0000313" key="1">
    <source>
        <dbReference type="EMBL" id="HJA91918.1"/>
    </source>
</evidence>
<dbReference type="Pfam" id="PF11114">
    <property type="entry name" value="Minor_capsid_2"/>
    <property type="match status" value="1"/>
</dbReference>
<gene>
    <name evidence="1" type="ORF">H9717_02165</name>
</gene>
<comment type="caution">
    <text evidence="1">The sequence shown here is derived from an EMBL/GenBank/DDBJ whole genome shotgun (WGS) entry which is preliminary data.</text>
</comment>
<sequence length="143" mass="16328">MKLHSYVGGVEINIDTSRIDDNLREAQKALNLQVVADSKPFVPYSQGALRSKVEYPEGLYGGEIMYNTPYAHYLYEGTVYGPNIPIKDAEGNITGWRSPPKKYPTQRKLQYHTAGTGPQWFEEAKRRHKQDWIKIVKETAGKK</sequence>